<protein>
    <submittedName>
        <fullName evidence="2">TIGR02147 family protein</fullName>
    </submittedName>
</protein>
<dbReference type="RefSeq" id="WP_132325127.1">
    <property type="nucleotide sequence ID" value="NZ_FWZT01000031.1"/>
</dbReference>
<accession>A0A1Y6CT45</accession>
<evidence type="ECO:0000259" key="1">
    <source>
        <dbReference type="Pfam" id="PF14394"/>
    </source>
</evidence>
<dbReference type="OrthoDB" id="9803199at2"/>
<dbReference type="Proteomes" id="UP000192907">
    <property type="component" value="Unassembled WGS sequence"/>
</dbReference>
<evidence type="ECO:0000313" key="2">
    <source>
        <dbReference type="EMBL" id="SMF77386.1"/>
    </source>
</evidence>
<keyword evidence="3" id="KW-1185">Reference proteome</keyword>
<reference evidence="3" key="1">
    <citation type="submission" date="2017-04" db="EMBL/GenBank/DDBJ databases">
        <authorList>
            <person name="Varghese N."/>
            <person name="Submissions S."/>
        </authorList>
    </citation>
    <scope>NUCLEOTIDE SEQUENCE [LARGE SCALE GENOMIC DNA]</scope>
    <source>
        <strain evidence="3">RKEM611</strain>
    </source>
</reference>
<feature type="domain" description="DUF4423" evidence="1">
    <location>
        <begin position="105"/>
        <end position="272"/>
    </location>
</feature>
<proteinExistence type="predicted"/>
<evidence type="ECO:0000313" key="3">
    <source>
        <dbReference type="Proteomes" id="UP000192907"/>
    </source>
</evidence>
<dbReference type="InterPro" id="IPR025537">
    <property type="entry name" value="DUF4423"/>
</dbReference>
<organism evidence="2 3">
    <name type="scientific">Pseudobacteriovorax antillogorgiicola</name>
    <dbReference type="NCBI Taxonomy" id="1513793"/>
    <lineage>
        <taxon>Bacteria</taxon>
        <taxon>Pseudomonadati</taxon>
        <taxon>Bdellovibrionota</taxon>
        <taxon>Oligoflexia</taxon>
        <taxon>Oligoflexales</taxon>
        <taxon>Pseudobacteriovoracaceae</taxon>
        <taxon>Pseudobacteriovorax</taxon>
    </lineage>
</organism>
<gene>
    <name evidence="2" type="ORF">SAMN06296036_13138</name>
</gene>
<dbReference type="NCBIfam" id="TIGR02147">
    <property type="entry name" value="Fsuc_second"/>
    <property type="match status" value="1"/>
</dbReference>
<dbReference type="InterPro" id="IPR011873">
    <property type="entry name" value="CHP02147"/>
</dbReference>
<dbReference type="EMBL" id="FWZT01000031">
    <property type="protein sequence ID" value="SMF77386.1"/>
    <property type="molecule type" value="Genomic_DNA"/>
</dbReference>
<dbReference type="AlphaFoldDB" id="A0A1Y6CT45"/>
<dbReference type="STRING" id="1513793.SAMN06296036_13138"/>
<name>A0A1Y6CT45_9BACT</name>
<dbReference type="Pfam" id="PF14394">
    <property type="entry name" value="DUF4423"/>
    <property type="match status" value="1"/>
</dbReference>
<sequence>MIKIFGYTDFRKFLKDYYDQRKSEGQGFSYRRFSKQCDFNSPNFLKLVMEGKRNLSIDSIEKIVTSLNLSPNEGNYFRVLVKLNQESKHQIKAIYFDELKRLTPYAQKRKLDAESVEYLSHWLYPVLREMARQKDFRDDPYWIARRLTGRTSVKNIGKALQFLKENGFIVKQNNHCFTAPDIIVLSSDEVRSLAIRQYHRTILCQAQEALDDISVSEREFGALILSLSDDKVGELKQKLKAFRKEVHEWALHHQDIEEHKEQVVQLNFQMFPQSKR</sequence>